<evidence type="ECO:0000313" key="4">
    <source>
        <dbReference type="EMBL" id="QSV44899.1"/>
    </source>
</evidence>
<reference evidence="4 5" key="1">
    <citation type="submission" date="2021-03" db="EMBL/GenBank/DDBJ databases">
        <title>Geobacter metallireducens gen. nov. sp. nov., a microorganism capable of coupling the complete oxidation of organic compounds to the reduction of iron and other metals.</title>
        <authorList>
            <person name="Li Y."/>
        </authorList>
    </citation>
    <scope>NUCLEOTIDE SEQUENCE [LARGE SCALE GENOMIC DNA]</scope>
    <source>
        <strain evidence="4 5">Jerry-YX</strain>
    </source>
</reference>
<feature type="coiled-coil region" evidence="1">
    <location>
        <begin position="375"/>
        <end position="446"/>
    </location>
</feature>
<evidence type="ECO:0000313" key="5">
    <source>
        <dbReference type="Proteomes" id="UP000663651"/>
    </source>
</evidence>
<sequence>MENRVQVIFEALNRTKTTFNELLKDTDNFRLKASELDSFLKQGIGFGMFYGLINEGKKAIDTNEQVQNSVRGLAAVARYSGEDIGKSLDVSMKLASDGLINVQEASQSLQNLLSRGYSLEESVNILNRLKDAAAFNRQSHLSMGEAVTSATEGLKNENSILVDNAGVTKNVSVMWKEYAKEHGISVDKLTLAQKRQAEYNGIMKETEAQVGNAKLAIEGITGAKTKMREEVFKLRNALGEGESGLFIVMAKGIAWALDNLRSFLGMIEITGLSYGNWAAKIGATLDWMKGGFSGGFAGLKEEFVTFDKYFDEQVNKIVRKWDGEISVPDIGKDNGKRRQDSKGGASNDAAKAKKQAEDWATVAAGLKADLAKIGLDDLDQKLSDLNAKAEELRKKPKSDKGLIGEWLTGMSSQAIDDEIKKLDDEIAALEEKRAEGEAEWEEALKRRAAAAQSAREAEIDYQLSIITTQEKFLQMGRGEATEQRLALTQKLLASQVAFAAGIDRLADPTGWLTQQKAIQDTRDRLLELQFQMQEQTGSLADGLGYGFQKFIQDAQTLFQQGSSLAEQTARGMEGAFSTFFFDAMTGKLESLWDYIRGFLESVAKAVAEVMAQVVAQQMIGAAIGGASGLEFINAGPQTMLFHEGGLVPRFHFGGLAADEVPAILQTKERVLSREQNALFERFANKAEGTGDVNITLINQTGQPLKATALPLRQSMRGLVREISLELADTDPTYRSRFNIS</sequence>
<evidence type="ECO:0000256" key="2">
    <source>
        <dbReference type="SAM" id="MobiDB-lite"/>
    </source>
</evidence>
<dbReference type="RefSeq" id="WP_207162713.1">
    <property type="nucleotide sequence ID" value="NZ_CP071382.1"/>
</dbReference>
<accession>A0ABX7Q0P5</accession>
<feature type="domain" description="Bacteriophage tail tape measure C-terminal" evidence="3">
    <location>
        <begin position="540"/>
        <end position="619"/>
    </location>
</feature>
<name>A0ABX7Q0P5_9BACT</name>
<dbReference type="InterPro" id="IPR006431">
    <property type="entry name" value="Phage_tape_meas_C"/>
</dbReference>
<protein>
    <recommendedName>
        <fullName evidence="3">Bacteriophage tail tape measure C-terminal domain-containing protein</fullName>
    </recommendedName>
</protein>
<feature type="region of interest" description="Disordered" evidence="2">
    <location>
        <begin position="329"/>
        <end position="352"/>
    </location>
</feature>
<proteinExistence type="predicted"/>
<evidence type="ECO:0000256" key="1">
    <source>
        <dbReference type="SAM" id="Coils"/>
    </source>
</evidence>
<keyword evidence="5" id="KW-1185">Reference proteome</keyword>
<organism evidence="4 5">
    <name type="scientific">Geobacter benzoatilyticus</name>
    <dbReference type="NCBI Taxonomy" id="2815309"/>
    <lineage>
        <taxon>Bacteria</taxon>
        <taxon>Pseudomonadati</taxon>
        <taxon>Thermodesulfobacteriota</taxon>
        <taxon>Desulfuromonadia</taxon>
        <taxon>Geobacterales</taxon>
        <taxon>Geobacteraceae</taxon>
        <taxon>Geobacter</taxon>
    </lineage>
</organism>
<gene>
    <name evidence="4" type="ORF">JZM60_12155</name>
</gene>
<keyword evidence="1" id="KW-0175">Coiled coil</keyword>
<evidence type="ECO:0000259" key="3">
    <source>
        <dbReference type="Pfam" id="PF09718"/>
    </source>
</evidence>
<dbReference type="Proteomes" id="UP000663651">
    <property type="component" value="Chromosome"/>
</dbReference>
<dbReference type="Pfam" id="PF09718">
    <property type="entry name" value="Tape_meas_lam_C"/>
    <property type="match status" value="1"/>
</dbReference>
<dbReference type="EMBL" id="CP071382">
    <property type="protein sequence ID" value="QSV44899.1"/>
    <property type="molecule type" value="Genomic_DNA"/>
</dbReference>
<feature type="compositionally biased region" description="Basic and acidic residues" evidence="2">
    <location>
        <begin position="330"/>
        <end position="341"/>
    </location>
</feature>